<name>A0ACB6ZR70_THEGA</name>
<protein>
    <submittedName>
        <fullName evidence="1">Uncharacterized protein</fullName>
    </submittedName>
</protein>
<organism evidence="1 2">
    <name type="scientific">Thelephora ganbajun</name>
    <name type="common">Ganba fungus</name>
    <dbReference type="NCBI Taxonomy" id="370292"/>
    <lineage>
        <taxon>Eukaryota</taxon>
        <taxon>Fungi</taxon>
        <taxon>Dikarya</taxon>
        <taxon>Basidiomycota</taxon>
        <taxon>Agaricomycotina</taxon>
        <taxon>Agaricomycetes</taxon>
        <taxon>Thelephorales</taxon>
        <taxon>Thelephoraceae</taxon>
        <taxon>Thelephora</taxon>
    </lineage>
</organism>
<keyword evidence="2" id="KW-1185">Reference proteome</keyword>
<dbReference type="EMBL" id="MU117970">
    <property type="protein sequence ID" value="KAF9652127.1"/>
    <property type="molecule type" value="Genomic_DNA"/>
</dbReference>
<evidence type="ECO:0000313" key="2">
    <source>
        <dbReference type="Proteomes" id="UP000886501"/>
    </source>
</evidence>
<reference evidence="1" key="1">
    <citation type="submission" date="2019-10" db="EMBL/GenBank/DDBJ databases">
        <authorList>
            <consortium name="DOE Joint Genome Institute"/>
            <person name="Kuo A."/>
            <person name="Miyauchi S."/>
            <person name="Kiss E."/>
            <person name="Drula E."/>
            <person name="Kohler A."/>
            <person name="Sanchez-Garcia M."/>
            <person name="Andreopoulos B."/>
            <person name="Barry K.W."/>
            <person name="Bonito G."/>
            <person name="Buee M."/>
            <person name="Carver A."/>
            <person name="Chen C."/>
            <person name="Cichocki N."/>
            <person name="Clum A."/>
            <person name="Culley D."/>
            <person name="Crous P.W."/>
            <person name="Fauchery L."/>
            <person name="Girlanda M."/>
            <person name="Hayes R."/>
            <person name="Keri Z."/>
            <person name="Labutti K."/>
            <person name="Lipzen A."/>
            <person name="Lombard V."/>
            <person name="Magnuson J."/>
            <person name="Maillard F."/>
            <person name="Morin E."/>
            <person name="Murat C."/>
            <person name="Nolan M."/>
            <person name="Ohm R."/>
            <person name="Pangilinan J."/>
            <person name="Pereira M."/>
            <person name="Perotto S."/>
            <person name="Peter M."/>
            <person name="Riley R."/>
            <person name="Sitrit Y."/>
            <person name="Stielow B."/>
            <person name="Szollosi G."/>
            <person name="Zifcakova L."/>
            <person name="Stursova M."/>
            <person name="Spatafora J.W."/>
            <person name="Tedersoo L."/>
            <person name="Vaario L.-M."/>
            <person name="Yamada A."/>
            <person name="Yan M."/>
            <person name="Wang P."/>
            <person name="Xu J."/>
            <person name="Bruns T."/>
            <person name="Baldrian P."/>
            <person name="Vilgalys R."/>
            <person name="Henrissat B."/>
            <person name="Grigoriev I.V."/>
            <person name="Hibbett D."/>
            <person name="Nagy L.G."/>
            <person name="Martin F.M."/>
        </authorList>
    </citation>
    <scope>NUCLEOTIDE SEQUENCE</scope>
    <source>
        <strain evidence="1">P2</strain>
    </source>
</reference>
<evidence type="ECO:0000313" key="1">
    <source>
        <dbReference type="EMBL" id="KAF9652127.1"/>
    </source>
</evidence>
<dbReference type="Proteomes" id="UP000886501">
    <property type="component" value="Unassembled WGS sequence"/>
</dbReference>
<feature type="non-terminal residue" evidence="1">
    <location>
        <position position="1"/>
    </location>
</feature>
<accession>A0ACB6ZR70</accession>
<comment type="caution">
    <text evidence="1">The sequence shown here is derived from an EMBL/GenBank/DDBJ whole genome shotgun (WGS) entry which is preliminary data.</text>
</comment>
<sequence>KDIEDSEYDADLIPPEEAKLEITQRAAEQLHLISQRENNPDAALRITIESGGCHGYQYKMELSKHSQPDDYVFSHPVVKPSNVVVDAISMSLLKGSTIDFVTEMIGSSFRVVENPQSKGSGCGCGVSWELKL</sequence>
<proteinExistence type="predicted"/>
<gene>
    <name evidence="1" type="ORF">BDM02DRAFT_3073037</name>
</gene>
<reference evidence="1" key="2">
    <citation type="journal article" date="2020" name="Nat. Commun.">
        <title>Large-scale genome sequencing of mycorrhizal fungi provides insights into the early evolution of symbiotic traits.</title>
        <authorList>
            <person name="Miyauchi S."/>
            <person name="Kiss E."/>
            <person name="Kuo A."/>
            <person name="Drula E."/>
            <person name="Kohler A."/>
            <person name="Sanchez-Garcia M."/>
            <person name="Morin E."/>
            <person name="Andreopoulos B."/>
            <person name="Barry K.W."/>
            <person name="Bonito G."/>
            <person name="Buee M."/>
            <person name="Carver A."/>
            <person name="Chen C."/>
            <person name="Cichocki N."/>
            <person name="Clum A."/>
            <person name="Culley D."/>
            <person name="Crous P.W."/>
            <person name="Fauchery L."/>
            <person name="Girlanda M."/>
            <person name="Hayes R.D."/>
            <person name="Keri Z."/>
            <person name="LaButti K."/>
            <person name="Lipzen A."/>
            <person name="Lombard V."/>
            <person name="Magnuson J."/>
            <person name="Maillard F."/>
            <person name="Murat C."/>
            <person name="Nolan M."/>
            <person name="Ohm R.A."/>
            <person name="Pangilinan J."/>
            <person name="Pereira M.F."/>
            <person name="Perotto S."/>
            <person name="Peter M."/>
            <person name="Pfister S."/>
            <person name="Riley R."/>
            <person name="Sitrit Y."/>
            <person name="Stielow J.B."/>
            <person name="Szollosi G."/>
            <person name="Zifcakova L."/>
            <person name="Stursova M."/>
            <person name="Spatafora J.W."/>
            <person name="Tedersoo L."/>
            <person name="Vaario L.M."/>
            <person name="Yamada A."/>
            <person name="Yan M."/>
            <person name="Wang P."/>
            <person name="Xu J."/>
            <person name="Bruns T."/>
            <person name="Baldrian P."/>
            <person name="Vilgalys R."/>
            <person name="Dunand C."/>
            <person name="Henrissat B."/>
            <person name="Grigoriev I.V."/>
            <person name="Hibbett D."/>
            <person name="Nagy L.G."/>
            <person name="Martin F.M."/>
        </authorList>
    </citation>
    <scope>NUCLEOTIDE SEQUENCE</scope>
    <source>
        <strain evidence="1">P2</strain>
    </source>
</reference>
<feature type="non-terminal residue" evidence="1">
    <location>
        <position position="132"/>
    </location>
</feature>